<accession>A0A4R8MFA0</accession>
<comment type="caution">
    <text evidence="1">The sequence shown here is derived from an EMBL/GenBank/DDBJ whole genome shotgun (WGS) entry which is preliminary data.</text>
</comment>
<keyword evidence="4" id="KW-1185">Reference proteome</keyword>
<name>A0A090WBW5_9FLAO</name>
<gene>
    <name evidence="2" type="ORF">DFQ06_0577</name>
    <name evidence="1" type="ORF">JCM19300_42</name>
</gene>
<evidence type="ECO:0000313" key="1">
    <source>
        <dbReference type="EMBL" id="GAL65007.1"/>
    </source>
</evidence>
<dbReference type="EMBL" id="SORL01000007">
    <property type="protein sequence ID" value="TDY63688.1"/>
    <property type="molecule type" value="Genomic_DNA"/>
</dbReference>
<sequence>MLNLLVFIAARTYFFVKRSMILSNPNQSSLGFDIGIYEMPYIIIQALL</sequence>
<dbReference type="AlphaFoldDB" id="A0A090WBW5"/>
<accession>A0A090WBW5</accession>
<proteinExistence type="predicted"/>
<dbReference type="Proteomes" id="UP000029644">
    <property type="component" value="Unassembled WGS sequence"/>
</dbReference>
<dbReference type="EMBL" id="BBNQ01000029">
    <property type="protein sequence ID" value="GAL65007.1"/>
    <property type="molecule type" value="Genomic_DNA"/>
</dbReference>
<dbReference type="Proteomes" id="UP000294824">
    <property type="component" value="Unassembled WGS sequence"/>
</dbReference>
<reference evidence="2 4" key="2">
    <citation type="submission" date="2019-03" db="EMBL/GenBank/DDBJ databases">
        <title>Genomic Encyclopedia of Type Strains, Phase III (KMG-III): the genomes of soil and plant-associated and newly described type strains.</title>
        <authorList>
            <person name="Whitman W."/>
        </authorList>
    </citation>
    <scope>NUCLEOTIDE SEQUENCE [LARGE SCALE GENOMIC DNA]</scope>
    <source>
        <strain evidence="2 4">CECT 8301</strain>
    </source>
</reference>
<evidence type="ECO:0000313" key="3">
    <source>
        <dbReference type="Proteomes" id="UP000029644"/>
    </source>
</evidence>
<evidence type="ECO:0000313" key="4">
    <source>
        <dbReference type="Proteomes" id="UP000294824"/>
    </source>
</evidence>
<reference evidence="1 3" key="1">
    <citation type="journal article" date="2014" name="Genome Announc.">
        <title>Draft Genome Sequences of Marine Flavobacterium Algibacter lectus Strains SS8 and NR4.</title>
        <authorList>
            <person name="Takatani N."/>
            <person name="Nakanishi M."/>
            <person name="Meirelles P."/>
            <person name="Mino S."/>
            <person name="Suda W."/>
            <person name="Oshima K."/>
            <person name="Hattori M."/>
            <person name="Ohkuma M."/>
            <person name="Hosokawa M."/>
            <person name="Miyashita K."/>
            <person name="Thompson F.L."/>
            <person name="Niwa A."/>
            <person name="Sawabe T."/>
            <person name="Sawabe T."/>
        </authorList>
    </citation>
    <scope>NUCLEOTIDE SEQUENCE [LARGE SCALE GENOMIC DNA]</scope>
    <source>
        <strain evidence="1 3">JCM 19300</strain>
    </source>
</reference>
<evidence type="ECO:0000313" key="2">
    <source>
        <dbReference type="EMBL" id="TDY63688.1"/>
    </source>
</evidence>
<organism evidence="1 3">
    <name type="scientific">Algibacter lectus</name>
    <dbReference type="NCBI Taxonomy" id="221126"/>
    <lineage>
        <taxon>Bacteria</taxon>
        <taxon>Pseudomonadati</taxon>
        <taxon>Bacteroidota</taxon>
        <taxon>Flavobacteriia</taxon>
        <taxon>Flavobacteriales</taxon>
        <taxon>Flavobacteriaceae</taxon>
        <taxon>Algibacter</taxon>
    </lineage>
</organism>
<protein>
    <submittedName>
        <fullName evidence="1">Uncharacterized protein</fullName>
    </submittedName>
</protein>